<name>K1TA84_9ZZZZ</name>
<dbReference type="GO" id="GO:0016779">
    <property type="term" value="F:nucleotidyltransferase activity"/>
    <property type="evidence" value="ECO:0007669"/>
    <property type="project" value="UniProtKB-KW"/>
</dbReference>
<accession>K1TA84</accession>
<feature type="domain" description="Cytidyltransferase-like" evidence="3">
    <location>
        <begin position="15"/>
        <end position="136"/>
    </location>
</feature>
<comment type="caution">
    <text evidence="4">The sequence shown here is derived from an EMBL/GenBank/DDBJ whole genome shotgun (WGS) entry which is preliminary data.</text>
</comment>
<dbReference type="AlphaFoldDB" id="K1TA84"/>
<dbReference type="Gene3D" id="3.40.50.620">
    <property type="entry name" value="HUPs"/>
    <property type="match status" value="1"/>
</dbReference>
<keyword evidence="1 4" id="KW-0808">Transferase</keyword>
<dbReference type="NCBIfam" id="TIGR00125">
    <property type="entry name" value="cyt_tran_rel"/>
    <property type="match status" value="1"/>
</dbReference>
<gene>
    <name evidence="4" type="ORF">LEA_11397</name>
</gene>
<dbReference type="EMBL" id="AJWY01007678">
    <property type="protein sequence ID" value="EKC63315.1"/>
    <property type="molecule type" value="Genomic_DNA"/>
</dbReference>
<protein>
    <submittedName>
        <fullName evidence="4">Glycerol-3-phosphate cytidylyltransferase</fullName>
    </submittedName>
</protein>
<reference evidence="4" key="1">
    <citation type="journal article" date="2013" name="Environ. Microbiol.">
        <title>Microbiota from the distal guts of lean and obese adolescents exhibit partial functional redundancy besides clear differences in community structure.</title>
        <authorList>
            <person name="Ferrer M."/>
            <person name="Ruiz A."/>
            <person name="Lanza F."/>
            <person name="Haange S.B."/>
            <person name="Oberbach A."/>
            <person name="Till H."/>
            <person name="Bargiela R."/>
            <person name="Campoy C."/>
            <person name="Segura M.T."/>
            <person name="Richter M."/>
            <person name="von Bergen M."/>
            <person name="Seifert J."/>
            <person name="Suarez A."/>
        </authorList>
    </citation>
    <scope>NUCLEOTIDE SEQUENCE</scope>
</reference>
<sequence>MRNGKKVGFTSVVGDLFHAGHVAMIQECKQHCDYLIVGVMCGVHDRQGKNEPIQSVFERMYQVKHCEGVDDTIALGSERDLDLCIKTLAPSIDVRFVGSDYIGRDFTAKHTCEELGIPIVYTSREHGLSSTELRKRIEDEKV</sequence>
<evidence type="ECO:0000313" key="4">
    <source>
        <dbReference type="EMBL" id="EKC63315.1"/>
    </source>
</evidence>
<dbReference type="InterPro" id="IPR014729">
    <property type="entry name" value="Rossmann-like_a/b/a_fold"/>
</dbReference>
<evidence type="ECO:0000256" key="2">
    <source>
        <dbReference type="ARBA" id="ARBA00022695"/>
    </source>
</evidence>
<proteinExistence type="predicted"/>
<dbReference type="PANTHER" id="PTHR43793:SF1">
    <property type="entry name" value="FAD SYNTHASE"/>
    <property type="match status" value="1"/>
</dbReference>
<evidence type="ECO:0000259" key="3">
    <source>
        <dbReference type="Pfam" id="PF01467"/>
    </source>
</evidence>
<keyword evidence="2 4" id="KW-0548">Nucleotidyltransferase</keyword>
<dbReference type="InterPro" id="IPR004821">
    <property type="entry name" value="Cyt_trans-like"/>
</dbReference>
<dbReference type="PANTHER" id="PTHR43793">
    <property type="entry name" value="FAD SYNTHASE"/>
    <property type="match status" value="1"/>
</dbReference>
<evidence type="ECO:0000256" key="1">
    <source>
        <dbReference type="ARBA" id="ARBA00022679"/>
    </source>
</evidence>
<dbReference type="SUPFAM" id="SSF52374">
    <property type="entry name" value="Nucleotidylyl transferase"/>
    <property type="match status" value="1"/>
</dbReference>
<dbReference type="InterPro" id="IPR050385">
    <property type="entry name" value="Archaeal_FAD_synthase"/>
</dbReference>
<organism evidence="4">
    <name type="scientific">human gut metagenome</name>
    <dbReference type="NCBI Taxonomy" id="408170"/>
    <lineage>
        <taxon>unclassified sequences</taxon>
        <taxon>metagenomes</taxon>
        <taxon>organismal metagenomes</taxon>
    </lineage>
</organism>
<dbReference type="Pfam" id="PF01467">
    <property type="entry name" value="CTP_transf_like"/>
    <property type="match status" value="1"/>
</dbReference>